<organism evidence="1 2">
    <name type="scientific">Rangifer tarandus platyrhynchus</name>
    <name type="common">Svalbard reindeer</name>
    <dbReference type="NCBI Taxonomy" id="3082113"/>
    <lineage>
        <taxon>Eukaryota</taxon>
        <taxon>Metazoa</taxon>
        <taxon>Chordata</taxon>
        <taxon>Craniata</taxon>
        <taxon>Vertebrata</taxon>
        <taxon>Euteleostomi</taxon>
        <taxon>Mammalia</taxon>
        <taxon>Eutheria</taxon>
        <taxon>Laurasiatheria</taxon>
        <taxon>Artiodactyla</taxon>
        <taxon>Ruminantia</taxon>
        <taxon>Pecora</taxon>
        <taxon>Cervidae</taxon>
        <taxon>Odocoileinae</taxon>
        <taxon>Rangifer</taxon>
    </lineage>
</organism>
<evidence type="ECO:0000313" key="1">
    <source>
        <dbReference type="EMBL" id="CAI9175761.1"/>
    </source>
</evidence>
<dbReference type="EMBL" id="OX459941">
    <property type="protein sequence ID" value="CAI9175761.1"/>
    <property type="molecule type" value="Genomic_DNA"/>
</dbReference>
<dbReference type="Proteomes" id="UP001176941">
    <property type="component" value="Chromosome 5"/>
</dbReference>
<accession>A0ABN8ZS55</accession>
<name>A0ABN8ZS55_RANTA</name>
<protein>
    <submittedName>
        <fullName evidence="1">Uncharacterized protein</fullName>
    </submittedName>
</protein>
<gene>
    <name evidence="1" type="ORF">MRATA1EN1_LOCUS24723</name>
</gene>
<keyword evidence="2" id="KW-1185">Reference proteome</keyword>
<evidence type="ECO:0000313" key="2">
    <source>
        <dbReference type="Proteomes" id="UP001176941"/>
    </source>
</evidence>
<proteinExistence type="predicted"/>
<sequence>MQADSLPLSHQGAHNCELRVRGSCSFASDPLIPKLYELHYFSLSFSSLFVPFNYYYFLFLCNTLPVPLLTALRMLVILTSEGLFPSLPLAPSECPSLSFMW</sequence>
<reference evidence="1" key="1">
    <citation type="submission" date="2023-04" db="EMBL/GenBank/DDBJ databases">
        <authorList>
            <consortium name="ELIXIR-Norway"/>
        </authorList>
    </citation>
    <scope>NUCLEOTIDE SEQUENCE [LARGE SCALE GENOMIC DNA]</scope>
</reference>